<dbReference type="AlphaFoldDB" id="A0A1Z5JQG9"/>
<proteinExistence type="inferred from homology"/>
<feature type="compositionally biased region" description="Polar residues" evidence="5">
    <location>
        <begin position="179"/>
        <end position="189"/>
    </location>
</feature>
<dbReference type="GO" id="GO:0043565">
    <property type="term" value="F:sequence-specific DNA binding"/>
    <property type="evidence" value="ECO:0007669"/>
    <property type="project" value="InterPro"/>
</dbReference>
<reference evidence="7 8" key="1">
    <citation type="journal article" date="2015" name="Plant Cell">
        <title>Oil accumulation by the oleaginous diatom Fistulifera solaris as revealed by the genome and transcriptome.</title>
        <authorList>
            <person name="Tanaka T."/>
            <person name="Maeda Y."/>
            <person name="Veluchamy A."/>
            <person name="Tanaka M."/>
            <person name="Abida H."/>
            <person name="Marechal E."/>
            <person name="Bowler C."/>
            <person name="Muto M."/>
            <person name="Sunaga Y."/>
            <person name="Tanaka M."/>
            <person name="Yoshino T."/>
            <person name="Taniguchi T."/>
            <person name="Fukuda Y."/>
            <person name="Nemoto M."/>
            <person name="Matsumoto M."/>
            <person name="Wong P.S."/>
            <person name="Aburatani S."/>
            <person name="Fujibuchi W."/>
        </authorList>
    </citation>
    <scope>NUCLEOTIDE SEQUENCE [LARGE SCALE GENOMIC DNA]</scope>
    <source>
        <strain evidence="7 8">JPCC DA0580</strain>
    </source>
</reference>
<dbReference type="Gene3D" id="1.10.10.10">
    <property type="entry name" value="Winged helix-like DNA-binding domain superfamily/Winged helix DNA-binding domain"/>
    <property type="match status" value="1"/>
</dbReference>
<dbReference type="Proteomes" id="UP000198406">
    <property type="component" value="Unassembled WGS sequence"/>
</dbReference>
<organism evidence="7 8">
    <name type="scientific">Fistulifera solaris</name>
    <name type="common">Oleaginous diatom</name>
    <dbReference type="NCBI Taxonomy" id="1519565"/>
    <lineage>
        <taxon>Eukaryota</taxon>
        <taxon>Sar</taxon>
        <taxon>Stramenopiles</taxon>
        <taxon>Ochrophyta</taxon>
        <taxon>Bacillariophyta</taxon>
        <taxon>Bacillariophyceae</taxon>
        <taxon>Bacillariophycidae</taxon>
        <taxon>Naviculales</taxon>
        <taxon>Naviculaceae</taxon>
        <taxon>Fistulifera</taxon>
    </lineage>
</organism>
<feature type="region of interest" description="Disordered" evidence="5">
    <location>
        <begin position="179"/>
        <end position="229"/>
    </location>
</feature>
<dbReference type="Pfam" id="PF00447">
    <property type="entry name" value="HSF_DNA-bind"/>
    <property type="match status" value="1"/>
</dbReference>
<feature type="region of interest" description="Disordered" evidence="5">
    <location>
        <begin position="306"/>
        <end position="441"/>
    </location>
</feature>
<dbReference type="InterPro" id="IPR036390">
    <property type="entry name" value="WH_DNA-bd_sf"/>
</dbReference>
<evidence type="ECO:0000259" key="6">
    <source>
        <dbReference type="SMART" id="SM00415"/>
    </source>
</evidence>
<feature type="compositionally biased region" description="Polar residues" evidence="5">
    <location>
        <begin position="202"/>
        <end position="223"/>
    </location>
</feature>
<feature type="region of interest" description="Disordered" evidence="5">
    <location>
        <begin position="120"/>
        <end position="141"/>
    </location>
</feature>
<dbReference type="OrthoDB" id="60033at2759"/>
<evidence type="ECO:0000313" key="7">
    <source>
        <dbReference type="EMBL" id="GAX16270.1"/>
    </source>
</evidence>
<feature type="region of interest" description="Disordered" evidence="5">
    <location>
        <begin position="512"/>
        <end position="538"/>
    </location>
</feature>
<name>A0A1Z5JQG9_FISSO</name>
<evidence type="ECO:0000313" key="8">
    <source>
        <dbReference type="Proteomes" id="UP000198406"/>
    </source>
</evidence>
<feature type="domain" description="HSF-type DNA-binding" evidence="6">
    <location>
        <begin position="221"/>
        <end position="315"/>
    </location>
</feature>
<feature type="compositionally biased region" description="Polar residues" evidence="5">
    <location>
        <begin position="1"/>
        <end position="25"/>
    </location>
</feature>
<dbReference type="SUPFAM" id="SSF46785">
    <property type="entry name" value="Winged helix' DNA-binding domain"/>
    <property type="match status" value="1"/>
</dbReference>
<accession>A0A1Z5JQG9</accession>
<evidence type="ECO:0000256" key="1">
    <source>
        <dbReference type="ARBA" id="ARBA00004123"/>
    </source>
</evidence>
<evidence type="ECO:0000256" key="2">
    <source>
        <dbReference type="ARBA" id="ARBA00023125"/>
    </source>
</evidence>
<keyword evidence="2" id="KW-0238">DNA-binding</keyword>
<dbReference type="InParanoid" id="A0A1Z5JQG9"/>
<dbReference type="InterPro" id="IPR000232">
    <property type="entry name" value="HSF_DNA-bd"/>
</dbReference>
<dbReference type="EMBL" id="BDSP01000102">
    <property type="protein sequence ID" value="GAX16270.1"/>
    <property type="molecule type" value="Genomic_DNA"/>
</dbReference>
<protein>
    <recommendedName>
        <fullName evidence="6">HSF-type DNA-binding domain-containing protein</fullName>
    </recommendedName>
</protein>
<evidence type="ECO:0000256" key="4">
    <source>
        <dbReference type="RuleBase" id="RU004020"/>
    </source>
</evidence>
<keyword evidence="8" id="KW-1185">Reference proteome</keyword>
<dbReference type="FunFam" id="1.10.10.10:FF:000479">
    <property type="entry name" value="Predicted protein"/>
    <property type="match status" value="1"/>
</dbReference>
<dbReference type="PANTHER" id="PTHR10015">
    <property type="entry name" value="HEAT SHOCK TRANSCRIPTION FACTOR"/>
    <property type="match status" value="1"/>
</dbReference>
<dbReference type="InterPro" id="IPR036388">
    <property type="entry name" value="WH-like_DNA-bd_sf"/>
</dbReference>
<comment type="caution">
    <text evidence="7">The sequence shown here is derived from an EMBL/GenBank/DDBJ whole genome shotgun (WGS) entry which is preliminary data.</text>
</comment>
<sequence length="538" mass="57517">MNHQQTSTTYSNGNNDATTPVTGQFSVPDPTARSSSDQSVDDNDNLASSPNDTMDFSALRDSMDAALASIQSESRVTSGTVPAGDADREAQLRAMYLAGFRAAQEKARQQSSLRKNFEMANNHNDEGKPSEQPMQPAATSVPTQGAVMLPAGSGAAGVIAVNPITGVLPNATLLRSRNSEGSLVENSPVTRRLRRASSSASTYQDSPTHSATSSPALGSSGSNPFPRKLMDMLNKEDQSVVAFLPSGDGFVVRDPERFVNDILQRYFRHTKLTSFQRQLNLYGFRRITKGQDAGAYRHELFHRDHPDRCLQMKRTKQKGASPQMRGRSGSISSPLLNPESSPGSFSLDGPVLSQSAPTRMPSLLGRPASISEPPADLHTDFRSMSTSQRSSNIAPPTGLSMLMGSSAPQSRSTSALSAMPGLYRPPEDLSERDRQASSLAAAGMVAESATVAGRLSQGLHPPPPLVSADAPQTPTTIELDSINWSMMDSGANADDMDLDFAQLFDPANELENMYSEGNGWPTQGPFASADPPPTENNA</sequence>
<comment type="similarity">
    <text evidence="4">Belongs to the HSF family.</text>
</comment>
<dbReference type="PANTHER" id="PTHR10015:SF206">
    <property type="entry name" value="HSF-TYPE DNA-BINDING DOMAIN-CONTAINING PROTEIN"/>
    <property type="match status" value="1"/>
</dbReference>
<feature type="compositionally biased region" description="Basic and acidic residues" evidence="5">
    <location>
        <begin position="425"/>
        <end position="435"/>
    </location>
</feature>
<comment type="subcellular location">
    <subcellularLocation>
        <location evidence="1">Nucleus</location>
    </subcellularLocation>
</comment>
<dbReference type="GO" id="GO:0003700">
    <property type="term" value="F:DNA-binding transcription factor activity"/>
    <property type="evidence" value="ECO:0007669"/>
    <property type="project" value="InterPro"/>
</dbReference>
<feature type="compositionally biased region" description="Polar residues" evidence="5">
    <location>
        <begin position="406"/>
        <end position="416"/>
    </location>
</feature>
<keyword evidence="3" id="KW-0539">Nucleus</keyword>
<feature type="region of interest" description="Disordered" evidence="5">
    <location>
        <begin position="1"/>
        <end position="56"/>
    </location>
</feature>
<evidence type="ECO:0000256" key="5">
    <source>
        <dbReference type="SAM" id="MobiDB-lite"/>
    </source>
</evidence>
<dbReference type="SMART" id="SM00415">
    <property type="entry name" value="HSF"/>
    <property type="match status" value="1"/>
</dbReference>
<feature type="compositionally biased region" description="Polar residues" evidence="5">
    <location>
        <begin position="382"/>
        <end position="394"/>
    </location>
</feature>
<feature type="compositionally biased region" description="Polar residues" evidence="5">
    <location>
        <begin position="329"/>
        <end position="344"/>
    </location>
</feature>
<dbReference type="GO" id="GO:0005634">
    <property type="term" value="C:nucleus"/>
    <property type="evidence" value="ECO:0007669"/>
    <property type="project" value="UniProtKB-SubCell"/>
</dbReference>
<gene>
    <name evidence="7" type="ORF">FisN_3Hh248</name>
</gene>
<evidence type="ECO:0000256" key="3">
    <source>
        <dbReference type="ARBA" id="ARBA00023242"/>
    </source>
</evidence>